<feature type="domain" description="ABC transporter" evidence="12">
    <location>
        <begin position="133"/>
        <end position="384"/>
    </location>
</feature>
<dbReference type="Pfam" id="PF00005">
    <property type="entry name" value="ABC_tran"/>
    <property type="match status" value="2"/>
</dbReference>
<dbReference type="Pfam" id="PF06422">
    <property type="entry name" value="PDR_CDR"/>
    <property type="match status" value="2"/>
</dbReference>
<dbReference type="Proteomes" id="UP000191612">
    <property type="component" value="Unassembled WGS sequence"/>
</dbReference>
<dbReference type="Pfam" id="PF14510">
    <property type="entry name" value="ABC_trans_N"/>
    <property type="match status" value="1"/>
</dbReference>
<feature type="transmembrane region" description="Helical" evidence="11">
    <location>
        <begin position="1272"/>
        <end position="1292"/>
    </location>
</feature>
<evidence type="ECO:0000259" key="12">
    <source>
        <dbReference type="PROSITE" id="PS50893"/>
    </source>
</evidence>
<dbReference type="FunFam" id="3.40.50.300:FF:000054">
    <property type="entry name" value="ABC multidrug transporter atrF"/>
    <property type="match status" value="1"/>
</dbReference>
<evidence type="ECO:0000256" key="2">
    <source>
        <dbReference type="ARBA" id="ARBA00006012"/>
    </source>
</evidence>
<feature type="transmembrane region" description="Helical" evidence="11">
    <location>
        <begin position="741"/>
        <end position="762"/>
    </location>
</feature>
<dbReference type="InterPro" id="IPR043926">
    <property type="entry name" value="ABCG_dom"/>
</dbReference>
<gene>
    <name evidence="13" type="ORF">PENSOL_c036G09600</name>
</gene>
<dbReference type="GO" id="GO:0005524">
    <property type="term" value="F:ATP binding"/>
    <property type="evidence" value="ECO:0007669"/>
    <property type="project" value="UniProtKB-KW"/>
</dbReference>
<dbReference type="GO" id="GO:0005886">
    <property type="term" value="C:plasma membrane"/>
    <property type="evidence" value="ECO:0007669"/>
    <property type="project" value="UniProtKB-SubCell"/>
</dbReference>
<evidence type="ECO:0000313" key="14">
    <source>
        <dbReference type="Proteomes" id="UP000191612"/>
    </source>
</evidence>
<feature type="region of interest" description="Disordered" evidence="10">
    <location>
        <begin position="1"/>
        <end position="32"/>
    </location>
</feature>
<protein>
    <recommendedName>
        <fullName evidence="12">ABC transporter domain-containing protein</fullName>
    </recommendedName>
</protein>
<evidence type="ECO:0000256" key="4">
    <source>
        <dbReference type="ARBA" id="ARBA00022475"/>
    </source>
</evidence>
<dbReference type="InterPro" id="IPR034003">
    <property type="entry name" value="ABCG_PDR_2"/>
</dbReference>
<dbReference type="InterPro" id="IPR017871">
    <property type="entry name" value="ABC_transporter-like_CS"/>
</dbReference>
<keyword evidence="5 11" id="KW-0812">Transmembrane</keyword>
<evidence type="ECO:0000256" key="1">
    <source>
        <dbReference type="ARBA" id="ARBA00004651"/>
    </source>
</evidence>
<dbReference type="InterPro" id="IPR013525">
    <property type="entry name" value="ABC2_TM"/>
</dbReference>
<dbReference type="PROSITE" id="PS00211">
    <property type="entry name" value="ABC_TRANSPORTER_1"/>
    <property type="match status" value="1"/>
</dbReference>
<comment type="caution">
    <text evidence="13">The sequence shown here is derived from an EMBL/GenBank/DDBJ whole genome shotgun (WGS) entry which is preliminary data.</text>
</comment>
<dbReference type="CDD" id="cd03233">
    <property type="entry name" value="ABCG_PDR_domain1"/>
    <property type="match status" value="1"/>
</dbReference>
<dbReference type="CDD" id="cd03232">
    <property type="entry name" value="ABCG_PDR_domain2"/>
    <property type="match status" value="1"/>
</dbReference>
<feature type="region of interest" description="Disordered" evidence="10">
    <location>
        <begin position="787"/>
        <end position="815"/>
    </location>
</feature>
<keyword evidence="9 11" id="KW-0472">Membrane</keyword>
<dbReference type="SUPFAM" id="SSF52540">
    <property type="entry name" value="P-loop containing nucleoside triphosphate hydrolases"/>
    <property type="match status" value="2"/>
</dbReference>
<evidence type="ECO:0000256" key="5">
    <source>
        <dbReference type="ARBA" id="ARBA00022692"/>
    </source>
</evidence>
<keyword evidence="4" id="KW-1003">Cell membrane</keyword>
<feature type="transmembrane region" description="Helical" evidence="11">
    <location>
        <begin position="609"/>
        <end position="630"/>
    </location>
</feature>
<dbReference type="SMART" id="SM00382">
    <property type="entry name" value="AAA"/>
    <property type="match status" value="2"/>
</dbReference>
<evidence type="ECO:0000256" key="9">
    <source>
        <dbReference type="ARBA" id="ARBA00023136"/>
    </source>
</evidence>
<feature type="transmembrane region" description="Helical" evidence="11">
    <location>
        <begin position="1157"/>
        <end position="1178"/>
    </location>
</feature>
<keyword evidence="14" id="KW-1185">Reference proteome</keyword>
<feature type="transmembrane region" description="Helical" evidence="11">
    <location>
        <begin position="495"/>
        <end position="519"/>
    </location>
</feature>
<evidence type="ECO:0000313" key="13">
    <source>
        <dbReference type="EMBL" id="OQD92942.1"/>
    </source>
</evidence>
<dbReference type="PANTHER" id="PTHR19241">
    <property type="entry name" value="ATP-BINDING CASSETTE TRANSPORTER"/>
    <property type="match status" value="1"/>
</dbReference>
<dbReference type="InterPro" id="IPR027417">
    <property type="entry name" value="P-loop_NTPase"/>
</dbReference>
<dbReference type="PROSITE" id="PS50893">
    <property type="entry name" value="ABC_TRANSPORTER_2"/>
    <property type="match status" value="2"/>
</dbReference>
<comment type="similarity">
    <text evidence="2">Belongs to the ABC transporter superfamily. ABCG family. PDR (TC 3.A.1.205) subfamily.</text>
</comment>
<dbReference type="Pfam" id="PF19055">
    <property type="entry name" value="ABC2_membrane_7"/>
    <property type="match status" value="1"/>
</dbReference>
<evidence type="ECO:0000256" key="6">
    <source>
        <dbReference type="ARBA" id="ARBA00022741"/>
    </source>
</evidence>
<feature type="transmembrane region" description="Helical" evidence="11">
    <location>
        <begin position="1190"/>
        <end position="1213"/>
    </location>
</feature>
<dbReference type="Gene3D" id="3.40.50.300">
    <property type="entry name" value="P-loop containing nucleotide triphosphate hydrolases"/>
    <property type="match status" value="2"/>
</dbReference>
<feature type="transmembrane region" description="Helical" evidence="11">
    <location>
        <begin position="573"/>
        <end position="597"/>
    </location>
</feature>
<evidence type="ECO:0000256" key="3">
    <source>
        <dbReference type="ARBA" id="ARBA00022448"/>
    </source>
</evidence>
<reference evidence="14" key="1">
    <citation type="journal article" date="2017" name="Nat. Microbiol.">
        <title>Global analysis of biosynthetic gene clusters reveals vast potential of secondary metabolite production in Penicillium species.</title>
        <authorList>
            <person name="Nielsen J.C."/>
            <person name="Grijseels S."/>
            <person name="Prigent S."/>
            <person name="Ji B."/>
            <person name="Dainat J."/>
            <person name="Nielsen K.F."/>
            <person name="Frisvad J.C."/>
            <person name="Workman M."/>
            <person name="Nielsen J."/>
        </authorList>
    </citation>
    <scope>NUCLEOTIDE SEQUENCE [LARGE SCALE GENOMIC DNA]</scope>
    <source>
        <strain evidence="14">IBT 29525</strain>
    </source>
</reference>
<dbReference type="GO" id="GO:0016887">
    <property type="term" value="F:ATP hydrolysis activity"/>
    <property type="evidence" value="ECO:0007669"/>
    <property type="project" value="InterPro"/>
</dbReference>
<dbReference type="GO" id="GO:0140359">
    <property type="term" value="F:ABC-type transporter activity"/>
    <property type="evidence" value="ECO:0007669"/>
    <property type="project" value="InterPro"/>
</dbReference>
<feature type="transmembrane region" description="Helical" evidence="11">
    <location>
        <begin position="642"/>
        <end position="660"/>
    </location>
</feature>
<feature type="domain" description="ABC transporter" evidence="12">
    <location>
        <begin position="825"/>
        <end position="1064"/>
    </location>
</feature>
<dbReference type="Pfam" id="PF01061">
    <property type="entry name" value="ABC2_membrane"/>
    <property type="match status" value="2"/>
</dbReference>
<dbReference type="InterPro" id="IPR003439">
    <property type="entry name" value="ABC_transporter-like_ATP-bd"/>
</dbReference>
<dbReference type="InterPro" id="IPR029481">
    <property type="entry name" value="ABC_trans_N"/>
</dbReference>
<evidence type="ECO:0000256" key="10">
    <source>
        <dbReference type="SAM" id="MobiDB-lite"/>
    </source>
</evidence>
<dbReference type="InterPro" id="IPR010929">
    <property type="entry name" value="PDR_CDR_ABC"/>
</dbReference>
<name>A0A1V6QVF5_9EURO</name>
<dbReference type="STRING" id="60172.A0A1V6QVF5"/>
<evidence type="ECO:0000256" key="8">
    <source>
        <dbReference type="ARBA" id="ARBA00022989"/>
    </source>
</evidence>
<evidence type="ECO:0000256" key="7">
    <source>
        <dbReference type="ARBA" id="ARBA00022840"/>
    </source>
</evidence>
<sequence length="1471" mass="163594">MTSDTSSLELREKREPTPPHTGDASTLGDSPMAFIDQDDVETLTKIATQRSRRQSTPGTTDTLAALAKQDPSLDPQSGKFDLQKWLQAAFNDISRDGRSGHTSDVVFKKLNVYGSGAALQFQDTVTSTLTAPFRLPQIIRESHSPQRRILKDFNGLLKSGELLLVLGRPGAGCSTLLKSMTGELHGLNMDKESVIHYNGIPQPRMIKEFKGELVYNQEVDRHFPNLTVGQTLEFAAATRTPAHRFQDMSRVEYAKYMAQIIMAVFGLSHTYNTRVGDDFIRGVSGGERKRVSIAEMALAHAPIAAWDNSTRGLDSATALKFVEALRLSANITGSCHAVAAYQASQSIYDVFDKVIVLYEGHQIFFGPAAAAKSYFENQGWDCPTRQTTGDFLTSITNAQERRAKPGMENRVPRTPEDFEAAWLKSPEYKQLLQETAEYEGQNPVGHDVPAVADLQEWKRGAQAKHSRPKSPYIISVPMQIKLNTVRAYQRLWNDAAATISTIVTNIIMALIIGSVFYGTPDATAGFTSKGATLFFAVLLNALTAMSEINSLYSQRPIVEKHNSFAFYHPATEAIAGVLSDIPVKFALSVVFNIILYFLAGLQRQASNFFLYFLITFIITFVMSAVFRTLAAITKTISQAMGLAGVMILILVVYTGFVLPVPSMHPWFEWLHYLNPIYYAFEILIANEFHGREFPCSAYVPSYADLSGDSFSCTAAGSVAGSRTVNGDRYIALNYSYSYSHVWRNFGILIAFLIGFMLIYFIASELNSATTSTAEALVFRRGHEPARFRQDHKSGSDVESTEVSKAPAADTEDKGMGAMEAQTDTFTWRDVSYDIEIKGEPRRLLDNVSGWVKPGTLTALMGVSGAGKTTLLDVLAHRTSMGIITGDMFVNGRELDESFQRKTGYVQQQDLHLDTATVRESLRFSAMLRQPASVSVKEKYDYVEDVIKMLKMEEFAEAIVGVPGEGLNVEQRKLLTIGVELAAKPKLLLFLDEPTRQSSWAICSFLRKLAEHGQAVLCTIHQPSAMLFQQFDQLLFLARGGKTVYFGPVGENSSTMLEYFESNGARKCADSENPAEYMLGIVNAGKNDKGQDWFDVWKQSNESQQVQTELERIHKEKANEPSGVDDSSQGHSEFAMPFWFQITQVTYRVFQQYWRMPAYILAKWGLGIVSGLFIGFSFYDAKTSLQGMQTVIYSLFMICTIFSSLSQQIMPVFVSQRSLYEGRERPSKSYSWKAFLIANVIVEIPFMVVMGILTYASYFYAVVGIPDSTTQGTVLLFCIVFFIYASTFTHMVIAGLPDETTASAVVVLLFAMSLTFCGVMQPPSALPGFWIFMYRVSPFTYWIGGMAGTQLHNRQVVCSTSELSIFNPPSGQTCGEYLMKYVTAAGGQLLNPEATSDCNYCSLQVADQYLSTAGISYGDRWRNFGIMWAFIGFNIFVATLMYYLVRVKRWSSADMKESVMKLIPGKKSKAGN</sequence>
<keyword evidence="7" id="KW-0067">ATP-binding</keyword>
<dbReference type="InterPro" id="IPR034001">
    <property type="entry name" value="ABCG_PDR_1"/>
</dbReference>
<evidence type="ECO:0000256" key="11">
    <source>
        <dbReference type="SAM" id="Phobius"/>
    </source>
</evidence>
<feature type="transmembrane region" description="Helical" evidence="11">
    <location>
        <begin position="1234"/>
        <end position="1260"/>
    </location>
</feature>
<proteinExistence type="inferred from homology"/>
<organism evidence="13 14">
    <name type="scientific">Penicillium solitum</name>
    <dbReference type="NCBI Taxonomy" id="60172"/>
    <lineage>
        <taxon>Eukaryota</taxon>
        <taxon>Fungi</taxon>
        <taxon>Dikarya</taxon>
        <taxon>Ascomycota</taxon>
        <taxon>Pezizomycotina</taxon>
        <taxon>Eurotiomycetes</taxon>
        <taxon>Eurotiomycetidae</taxon>
        <taxon>Eurotiales</taxon>
        <taxon>Aspergillaceae</taxon>
        <taxon>Penicillium</taxon>
    </lineage>
</organism>
<keyword evidence="6" id="KW-0547">Nucleotide-binding</keyword>
<feature type="transmembrane region" description="Helical" evidence="11">
    <location>
        <begin position="1304"/>
        <end position="1331"/>
    </location>
</feature>
<feature type="transmembrane region" description="Helical" evidence="11">
    <location>
        <begin position="1425"/>
        <end position="1444"/>
    </location>
</feature>
<keyword evidence="3" id="KW-0813">Transport</keyword>
<dbReference type="InterPro" id="IPR003593">
    <property type="entry name" value="AAA+_ATPase"/>
</dbReference>
<accession>A0A1V6QVF5</accession>
<feature type="transmembrane region" description="Helical" evidence="11">
    <location>
        <begin position="531"/>
        <end position="552"/>
    </location>
</feature>
<dbReference type="EMBL" id="MDYO01000036">
    <property type="protein sequence ID" value="OQD92942.1"/>
    <property type="molecule type" value="Genomic_DNA"/>
</dbReference>
<keyword evidence="8 11" id="KW-1133">Transmembrane helix</keyword>
<comment type="subcellular location">
    <subcellularLocation>
        <location evidence="1">Cell membrane</location>
        <topology evidence="1">Multi-pass membrane protein</topology>
    </subcellularLocation>
</comment>